<name>A0A0P4VRU1_SCYOL</name>
<dbReference type="AlphaFoldDB" id="A0A0P4VRU1"/>
<organism evidence="1">
    <name type="scientific">Scylla olivacea</name>
    <name type="common">Orange mud crab</name>
    <name type="synonym">Cancer olivacea</name>
    <dbReference type="NCBI Taxonomy" id="85551"/>
    <lineage>
        <taxon>Eukaryota</taxon>
        <taxon>Metazoa</taxon>
        <taxon>Ecdysozoa</taxon>
        <taxon>Arthropoda</taxon>
        <taxon>Crustacea</taxon>
        <taxon>Multicrustacea</taxon>
        <taxon>Malacostraca</taxon>
        <taxon>Eumalacostraca</taxon>
        <taxon>Eucarida</taxon>
        <taxon>Decapoda</taxon>
        <taxon>Pleocyemata</taxon>
        <taxon>Brachyura</taxon>
        <taxon>Eubrachyura</taxon>
        <taxon>Portunoidea</taxon>
        <taxon>Portunidae</taxon>
        <taxon>Portuninae</taxon>
        <taxon>Scylla</taxon>
    </lineage>
</organism>
<reference evidence="1" key="1">
    <citation type="submission" date="2015-09" db="EMBL/GenBank/DDBJ databases">
        <title>Scylla olivacea transcriptome.</title>
        <authorList>
            <person name="Ikhwanuddin M."/>
        </authorList>
    </citation>
    <scope>NUCLEOTIDE SEQUENCE</scope>
</reference>
<dbReference type="Gene3D" id="3.60.10.10">
    <property type="entry name" value="Endonuclease/exonuclease/phosphatase"/>
    <property type="match status" value="1"/>
</dbReference>
<proteinExistence type="predicted"/>
<dbReference type="InterPro" id="IPR036691">
    <property type="entry name" value="Endo/exonu/phosph_ase_sf"/>
</dbReference>
<dbReference type="EMBL" id="GDRN01102956">
    <property type="protein sequence ID" value="JAI58159.1"/>
    <property type="molecule type" value="Transcribed_RNA"/>
</dbReference>
<dbReference type="SUPFAM" id="SSF56219">
    <property type="entry name" value="DNase I-like"/>
    <property type="match status" value="1"/>
</dbReference>
<protein>
    <recommendedName>
        <fullName evidence="2">Endonuclease/exonuclease/phosphatase domain-containing protein</fullName>
    </recommendedName>
</protein>
<sequence>MTVEGEREVKENSRKYCTLKIARDYGGERVIVMGDMNAHIGILGEQMNRNGEMLDEFVSEMDVENLNETLAWCGRKQQSAIDYKLVNGRMVRVCTACALMSTL</sequence>
<evidence type="ECO:0008006" key="2">
    <source>
        <dbReference type="Google" id="ProtNLM"/>
    </source>
</evidence>
<accession>A0A0P4VRU1</accession>
<evidence type="ECO:0000313" key="1">
    <source>
        <dbReference type="EMBL" id="JAI58159.1"/>
    </source>
</evidence>